<name>A0A7S3TC72_EMIHU</name>
<accession>A0A7S3TC72</accession>
<gene>
    <name evidence="2" type="ORF">EHUX00137_LOCUS36022</name>
</gene>
<proteinExistence type="predicted"/>
<feature type="region of interest" description="Disordered" evidence="1">
    <location>
        <begin position="172"/>
        <end position="217"/>
    </location>
</feature>
<protein>
    <submittedName>
        <fullName evidence="2">Uncharacterized protein</fullName>
    </submittedName>
</protein>
<feature type="compositionally biased region" description="Low complexity" evidence="1">
    <location>
        <begin position="193"/>
        <end position="217"/>
    </location>
</feature>
<sequence>MSLGGFDGVELVVADFREVGATLFYCNKCGGHCKVYYNPRKGLEEWTVTMKTHLHVQLITDFRRVYSIAPILKCLACDKYVRMNHSEVLARLAPTALMHYPTSQSELLHKGTQLSTKFADVLEDLQMCPASVDAFQRALTVSNNLGRDRAVLMYLVERARALGLVPLRGQPCQMRGRGRKEGEGEDAGDEGEAPSSEGAEGEGSSSSGDESASGSDC</sequence>
<dbReference type="EMBL" id="HBIR01046122">
    <property type="protein sequence ID" value="CAE0580215.1"/>
    <property type="molecule type" value="Transcribed_RNA"/>
</dbReference>
<evidence type="ECO:0000313" key="2">
    <source>
        <dbReference type="EMBL" id="CAE0580215.1"/>
    </source>
</evidence>
<reference evidence="2" key="1">
    <citation type="submission" date="2021-01" db="EMBL/GenBank/DDBJ databases">
        <authorList>
            <person name="Corre E."/>
            <person name="Pelletier E."/>
            <person name="Niang G."/>
            <person name="Scheremetjew M."/>
            <person name="Finn R."/>
            <person name="Kale V."/>
            <person name="Holt S."/>
            <person name="Cochrane G."/>
            <person name="Meng A."/>
            <person name="Brown T."/>
            <person name="Cohen L."/>
        </authorList>
    </citation>
    <scope>NUCLEOTIDE SEQUENCE</scope>
    <source>
        <strain evidence="2">379</strain>
    </source>
</reference>
<evidence type="ECO:0000256" key="1">
    <source>
        <dbReference type="SAM" id="MobiDB-lite"/>
    </source>
</evidence>
<feature type="compositionally biased region" description="Acidic residues" evidence="1">
    <location>
        <begin position="183"/>
        <end position="192"/>
    </location>
</feature>
<organism evidence="2">
    <name type="scientific">Emiliania huxleyi</name>
    <name type="common">Coccolithophore</name>
    <name type="synonym">Pontosphaera huxleyi</name>
    <dbReference type="NCBI Taxonomy" id="2903"/>
    <lineage>
        <taxon>Eukaryota</taxon>
        <taxon>Haptista</taxon>
        <taxon>Haptophyta</taxon>
        <taxon>Prymnesiophyceae</taxon>
        <taxon>Isochrysidales</taxon>
        <taxon>Noelaerhabdaceae</taxon>
        <taxon>Emiliania</taxon>
    </lineage>
</organism>
<dbReference type="AlphaFoldDB" id="A0A7S3TC72"/>